<feature type="region of interest" description="Disordered" evidence="2">
    <location>
        <begin position="217"/>
        <end position="244"/>
    </location>
</feature>
<evidence type="ECO:0000256" key="2">
    <source>
        <dbReference type="SAM" id="MobiDB-lite"/>
    </source>
</evidence>
<protein>
    <submittedName>
        <fullName evidence="3">Uncharacterized protein</fullName>
    </submittedName>
</protein>
<name>A0A8G0PC61_9HYPO</name>
<evidence type="ECO:0000313" key="3">
    <source>
        <dbReference type="EMBL" id="QYS95117.1"/>
    </source>
</evidence>
<keyword evidence="4" id="KW-1185">Reference proteome</keyword>
<organism evidence="3 4">
    <name type="scientific">Trichoderma simmonsii</name>
    <dbReference type="NCBI Taxonomy" id="1491479"/>
    <lineage>
        <taxon>Eukaryota</taxon>
        <taxon>Fungi</taxon>
        <taxon>Dikarya</taxon>
        <taxon>Ascomycota</taxon>
        <taxon>Pezizomycotina</taxon>
        <taxon>Sordariomycetes</taxon>
        <taxon>Hypocreomycetidae</taxon>
        <taxon>Hypocreales</taxon>
        <taxon>Hypocreaceae</taxon>
        <taxon>Trichoderma</taxon>
    </lineage>
</organism>
<sequence length="244" mass="27122">METQERGIQTDAPLYTSPNNGTENNNNRLQELETLLRVKSAEVTQLQLRVQQLEESHPASLSEQLREASTEIQKWREKAEAAERKAARFQRFTTRIRSIHSSLAMAEGSRQSGDDEVISLEGRDTEGSYRATRVRFIQSLGSEASGVARFDGVVAEEVQDDLNVSKSDEETPSTDGFGQHHRDFHGLDGVSSPRMVDFGSAAVAMWIAAQEYLEMEESEASGDSLEVTTSGSSLDVWEMADEDF</sequence>
<gene>
    <name evidence="3" type="ORF">H0G86_002432</name>
</gene>
<dbReference type="EMBL" id="CP075864">
    <property type="protein sequence ID" value="QYS95117.1"/>
    <property type="molecule type" value="Genomic_DNA"/>
</dbReference>
<feature type="region of interest" description="Disordered" evidence="2">
    <location>
        <begin position="161"/>
        <end position="185"/>
    </location>
</feature>
<keyword evidence="1" id="KW-0175">Coiled coil</keyword>
<dbReference type="AlphaFoldDB" id="A0A8G0PC61"/>
<evidence type="ECO:0000256" key="1">
    <source>
        <dbReference type="SAM" id="Coils"/>
    </source>
</evidence>
<feature type="region of interest" description="Disordered" evidence="2">
    <location>
        <begin position="1"/>
        <end position="25"/>
    </location>
</feature>
<accession>A0A8G0PC61</accession>
<reference evidence="3 4" key="1">
    <citation type="journal article" date="2021" name="BMC Genomics">
        <title>Telomere-to-telomere genome assembly of asparaginase-producing Trichoderma simmonsii.</title>
        <authorList>
            <person name="Chung D."/>
            <person name="Kwon Y.M."/>
            <person name="Yang Y."/>
        </authorList>
    </citation>
    <scope>NUCLEOTIDE SEQUENCE [LARGE SCALE GENOMIC DNA]</scope>
    <source>
        <strain evidence="3 4">GH-Sj1</strain>
    </source>
</reference>
<proteinExistence type="predicted"/>
<evidence type="ECO:0000313" key="4">
    <source>
        <dbReference type="Proteomes" id="UP000826661"/>
    </source>
</evidence>
<feature type="coiled-coil region" evidence="1">
    <location>
        <begin position="29"/>
        <end position="92"/>
    </location>
</feature>
<dbReference type="Proteomes" id="UP000826661">
    <property type="component" value="Chromosome I"/>
</dbReference>